<dbReference type="SMART" id="SM00741">
    <property type="entry name" value="SapB"/>
    <property type="match status" value="2"/>
</dbReference>
<evidence type="ECO:0000256" key="3">
    <source>
        <dbReference type="ARBA" id="ARBA00022670"/>
    </source>
</evidence>
<comment type="subcellular location">
    <subcellularLocation>
        <location evidence="1">Secreted</location>
        <location evidence="1">Extracellular space</location>
    </subcellularLocation>
</comment>
<protein>
    <recommendedName>
        <fullName evidence="11">Pulmonary surfactant-associated protein B</fullName>
    </recommendedName>
    <alternativeName>
        <fullName evidence="12">Pulmonary surfactant-associated proteolipid SPL(Phe)</fullName>
    </alternativeName>
</protein>
<dbReference type="GO" id="GO:0005576">
    <property type="term" value="C:extracellular region"/>
    <property type="evidence" value="ECO:0007669"/>
    <property type="project" value="UniProtKB-SubCell"/>
</dbReference>
<organism evidence="15">
    <name type="scientific">Opuntia streptacantha</name>
    <name type="common">Prickly pear cactus</name>
    <name type="synonym">Opuntia cardona</name>
    <dbReference type="NCBI Taxonomy" id="393608"/>
    <lineage>
        <taxon>Eukaryota</taxon>
        <taxon>Viridiplantae</taxon>
        <taxon>Streptophyta</taxon>
        <taxon>Embryophyta</taxon>
        <taxon>Tracheophyta</taxon>
        <taxon>Spermatophyta</taxon>
        <taxon>Magnoliopsida</taxon>
        <taxon>eudicotyledons</taxon>
        <taxon>Gunneridae</taxon>
        <taxon>Pentapetalae</taxon>
        <taxon>Caryophyllales</taxon>
        <taxon>Cactineae</taxon>
        <taxon>Cactaceae</taxon>
        <taxon>Opuntioideae</taxon>
        <taxon>Opuntia</taxon>
    </lineage>
</organism>
<dbReference type="EMBL" id="GISG01017796">
    <property type="protein sequence ID" value="MBA4617773.1"/>
    <property type="molecule type" value="Transcribed_RNA"/>
</dbReference>
<dbReference type="InterPro" id="IPR051428">
    <property type="entry name" value="Sphingo_Act-Surfact_Prot"/>
</dbReference>
<feature type="domain" description="Saposin B-type" evidence="14">
    <location>
        <begin position="123"/>
        <end position="203"/>
    </location>
</feature>
<dbReference type="GO" id="GO:0006508">
    <property type="term" value="P:proteolysis"/>
    <property type="evidence" value="ECO:0007669"/>
    <property type="project" value="UniProtKB-KW"/>
</dbReference>
<sequence>MDVRVGLILLSVLACDARILATSNLSGEENTIGTVDFCNICEDYANVTLIYLNDNKTQTEVMNSLHQACSQMYRLEDLCMSLVDHYAPLFFLEISSIQPEELCDGVGLCSKVRMSSLPSLSRKQNKCDLCHNAVDEVLVKLKDPDTKLGIIEVLLKACDAMEDYSKKCKSMVFVYGPLILMKAEKFIEEVDICTALHACSKQKANTEDVLLADGGIEMVASS</sequence>
<dbReference type="PROSITE" id="PS51257">
    <property type="entry name" value="PROKAR_LIPOPROTEIN"/>
    <property type="match status" value="1"/>
</dbReference>
<comment type="function">
    <text evidence="10">Pulmonary surfactant-associated proteins promote alveolar stability by lowering the surface tension at the air-liquid interface in the peripheral air spaces. SP-B increases the collapse pressure of palmitic acid to nearly 70 millinewtons per meter.</text>
</comment>
<evidence type="ECO:0000256" key="8">
    <source>
        <dbReference type="ARBA" id="ARBA00023157"/>
    </source>
</evidence>
<keyword evidence="5" id="KW-0677">Repeat</keyword>
<dbReference type="PANTHER" id="PTHR11480:SF3">
    <property type="entry name" value="BCDNA.GH08312"/>
    <property type="match status" value="1"/>
</dbReference>
<dbReference type="FunFam" id="1.10.225.10:FF:000008">
    <property type="entry name" value="Pulmonary surfactant-associated protein B"/>
    <property type="match status" value="1"/>
</dbReference>
<keyword evidence="9" id="KW-0325">Glycoprotein</keyword>
<dbReference type="PROSITE" id="PS50015">
    <property type="entry name" value="SAP_B"/>
    <property type="match status" value="2"/>
</dbReference>
<evidence type="ECO:0000256" key="1">
    <source>
        <dbReference type="ARBA" id="ARBA00004239"/>
    </source>
</evidence>
<keyword evidence="8" id="KW-1015">Disulfide bond</keyword>
<evidence type="ECO:0000256" key="6">
    <source>
        <dbReference type="ARBA" id="ARBA00022750"/>
    </source>
</evidence>
<evidence type="ECO:0000256" key="12">
    <source>
        <dbReference type="ARBA" id="ARBA00041785"/>
    </source>
</evidence>
<accession>A0A7C8YGZ1</accession>
<reference evidence="15" key="2">
    <citation type="submission" date="2020-07" db="EMBL/GenBank/DDBJ databases">
        <authorList>
            <person name="Vera ALvarez R."/>
            <person name="Arias-Moreno D.M."/>
            <person name="Jimenez-Jacinto V."/>
            <person name="Jimenez-Bremont J.F."/>
            <person name="Swaminathan K."/>
            <person name="Moose S.P."/>
            <person name="Guerrero-Gonzalez M.L."/>
            <person name="Marino-Ramirez L."/>
            <person name="Landsman D."/>
            <person name="Rodriguez-Kessler M."/>
            <person name="Delgado-Sanchez P."/>
        </authorList>
    </citation>
    <scope>NUCLEOTIDE SEQUENCE</scope>
    <source>
        <tissue evidence="15">Cladode</tissue>
    </source>
</reference>
<dbReference type="InterPro" id="IPR007856">
    <property type="entry name" value="SapB_1"/>
</dbReference>
<dbReference type="InterPro" id="IPR011001">
    <property type="entry name" value="Saposin-like"/>
</dbReference>
<dbReference type="Pfam" id="PF05184">
    <property type="entry name" value="SapB_1"/>
    <property type="match status" value="2"/>
</dbReference>
<keyword evidence="2" id="KW-0964">Secreted</keyword>
<dbReference type="GO" id="GO:0006629">
    <property type="term" value="P:lipid metabolic process"/>
    <property type="evidence" value="ECO:0007669"/>
    <property type="project" value="InterPro"/>
</dbReference>
<evidence type="ECO:0000313" key="15">
    <source>
        <dbReference type="EMBL" id="MBA4617773.1"/>
    </source>
</evidence>
<evidence type="ECO:0000256" key="2">
    <source>
        <dbReference type="ARBA" id="ARBA00022525"/>
    </source>
</evidence>
<dbReference type="InterPro" id="IPR008139">
    <property type="entry name" value="SaposinB_dom"/>
</dbReference>
<evidence type="ECO:0000256" key="5">
    <source>
        <dbReference type="ARBA" id="ARBA00022737"/>
    </source>
</evidence>
<dbReference type="InterPro" id="IPR008138">
    <property type="entry name" value="SapB_2"/>
</dbReference>
<feature type="signal peptide" evidence="13">
    <location>
        <begin position="1"/>
        <end position="21"/>
    </location>
</feature>
<feature type="chain" id="PRO_5027930130" description="Pulmonary surfactant-associated protein B" evidence="13">
    <location>
        <begin position="22"/>
        <end position="222"/>
    </location>
</feature>
<dbReference type="PANTHER" id="PTHR11480">
    <property type="entry name" value="SAPOSIN-RELATED"/>
    <property type="match status" value="1"/>
</dbReference>
<dbReference type="Pfam" id="PF03489">
    <property type="entry name" value="SapB_2"/>
    <property type="match status" value="2"/>
</dbReference>
<evidence type="ECO:0000256" key="10">
    <source>
        <dbReference type="ARBA" id="ARBA00037221"/>
    </source>
</evidence>
<evidence type="ECO:0000256" key="9">
    <source>
        <dbReference type="ARBA" id="ARBA00023180"/>
    </source>
</evidence>
<evidence type="ECO:0000259" key="14">
    <source>
        <dbReference type="PROSITE" id="PS50015"/>
    </source>
</evidence>
<keyword evidence="6" id="KW-0064">Aspartyl protease</keyword>
<keyword evidence="4 13" id="KW-0732">Signal</keyword>
<dbReference type="GO" id="GO:0004190">
    <property type="term" value="F:aspartic-type endopeptidase activity"/>
    <property type="evidence" value="ECO:0007669"/>
    <property type="project" value="UniProtKB-KW"/>
</dbReference>
<evidence type="ECO:0000256" key="11">
    <source>
        <dbReference type="ARBA" id="ARBA00041094"/>
    </source>
</evidence>
<dbReference type="AlphaFoldDB" id="A0A7C8YGZ1"/>
<reference evidence="15" key="1">
    <citation type="journal article" date="2013" name="J. Plant Res.">
        <title>Effect of fungi and light on seed germination of three Opuntia species from semiarid lands of central Mexico.</title>
        <authorList>
            <person name="Delgado-Sanchez P."/>
            <person name="Jimenez-Bremont J.F."/>
            <person name="Guerrero-Gonzalez Mde L."/>
            <person name="Flores J."/>
        </authorList>
    </citation>
    <scope>NUCLEOTIDE SEQUENCE</scope>
    <source>
        <tissue evidence="15">Cladode</tissue>
    </source>
</reference>
<keyword evidence="7" id="KW-0865">Zymogen</keyword>
<name>A0A7C8YGZ1_OPUST</name>
<keyword evidence="6" id="KW-0378">Hydrolase</keyword>
<evidence type="ECO:0000256" key="13">
    <source>
        <dbReference type="SAM" id="SignalP"/>
    </source>
</evidence>
<feature type="domain" description="Saposin B-type" evidence="14">
    <location>
        <begin position="34"/>
        <end position="113"/>
    </location>
</feature>
<keyword evidence="3" id="KW-0645">Protease</keyword>
<proteinExistence type="predicted"/>
<evidence type="ECO:0000256" key="7">
    <source>
        <dbReference type="ARBA" id="ARBA00023145"/>
    </source>
</evidence>
<dbReference type="Gene3D" id="1.10.225.10">
    <property type="entry name" value="Saposin-like"/>
    <property type="match status" value="2"/>
</dbReference>
<evidence type="ECO:0000256" key="4">
    <source>
        <dbReference type="ARBA" id="ARBA00022729"/>
    </source>
</evidence>
<dbReference type="SUPFAM" id="SSF47862">
    <property type="entry name" value="Saposin"/>
    <property type="match status" value="2"/>
</dbReference>